<dbReference type="PANTHER" id="PTHR14360:SF12">
    <property type="entry name" value="MOZ PROTEIN REPRESENTS A CHROMATIN-ASSOCIATED ACETYLTRANSFERASE"/>
    <property type="match status" value="1"/>
</dbReference>
<evidence type="ECO:0000256" key="10">
    <source>
        <dbReference type="SAM" id="Phobius"/>
    </source>
</evidence>
<protein>
    <submittedName>
        <fullName evidence="11">Uncharacterized protein</fullName>
    </submittedName>
</protein>
<sequence length="374" mass="43515">MITKFIGKYLGTCLKRNTCNHLLRQVRINIYKKCNNTHPISRSFSTFESTRPLLQKSMSLKPSPNKEQQKIVQDTLKDSNTSLNSFSSEKEPENEDLLTRLHEQLINEINTNLNHPTFAENQVDTMEVFEKLSKVNWVNKEEKEEGMNREKLARLNIQRKEALLTVLLHLLNDEFYSSYNDKYLRDLELDKQSHLFNSLSSEIQYIIQNSRDIQLNNQHLQIMKLIRDLDSIQDEINELTINDLKKDCQLAFNNQKFENTLLYKNINLELNDSSNKITINILAGIRSSIENFRWQTTRSGLLALLVLVFLILTGVNQSKKKENNNNNNNNNHDNINGGNLFDNHITTTPNYTKDNNGERQLQDDDCDEPKLASK</sequence>
<dbReference type="OMA" id="QVRINIY"/>
<evidence type="ECO:0000313" key="11">
    <source>
        <dbReference type="EMBL" id="CCD26761.1"/>
    </source>
</evidence>
<dbReference type="GO" id="GO:2000214">
    <property type="term" value="P:regulation of L-proline metabolic process"/>
    <property type="evidence" value="ECO:0007669"/>
    <property type="project" value="EnsemblFungi"/>
</dbReference>
<dbReference type="GeneID" id="11493693"/>
<accession>G0WG50</accession>
<evidence type="ECO:0000256" key="6">
    <source>
        <dbReference type="ARBA" id="ARBA00023128"/>
    </source>
</evidence>
<dbReference type="InterPro" id="IPR024461">
    <property type="entry name" value="CCDC90-like"/>
</dbReference>
<keyword evidence="3 10" id="KW-0812">Transmembrane</keyword>
<evidence type="ECO:0000256" key="9">
    <source>
        <dbReference type="SAM" id="MobiDB-lite"/>
    </source>
</evidence>
<dbReference type="GO" id="GO:0005743">
    <property type="term" value="C:mitochondrial inner membrane"/>
    <property type="evidence" value="ECO:0007669"/>
    <property type="project" value="EnsemblFungi"/>
</dbReference>
<keyword evidence="4 10" id="KW-1133">Transmembrane helix</keyword>
<evidence type="ECO:0000313" key="12">
    <source>
        <dbReference type="Proteomes" id="UP000000689"/>
    </source>
</evidence>
<keyword evidence="5 8" id="KW-0175">Coiled coil</keyword>
<dbReference type="Proteomes" id="UP000000689">
    <property type="component" value="Chromosome 9"/>
</dbReference>
<evidence type="ECO:0000256" key="5">
    <source>
        <dbReference type="ARBA" id="ARBA00023054"/>
    </source>
</evidence>
<dbReference type="Pfam" id="PF07798">
    <property type="entry name" value="CCDC90-like"/>
    <property type="match status" value="1"/>
</dbReference>
<dbReference type="PANTHER" id="PTHR14360">
    <property type="entry name" value="PROTEIN FMP32, MITOCHONDRIAL"/>
    <property type="match status" value="1"/>
</dbReference>
<name>G0WG50_NAUDC</name>
<feature type="region of interest" description="Disordered" evidence="9">
    <location>
        <begin position="319"/>
        <end position="374"/>
    </location>
</feature>
<dbReference type="KEGG" id="ndi:NDAI_0I01920"/>
<evidence type="ECO:0000256" key="7">
    <source>
        <dbReference type="ARBA" id="ARBA00023136"/>
    </source>
</evidence>
<keyword evidence="12" id="KW-1185">Reference proteome</keyword>
<dbReference type="STRING" id="1071378.G0WG50"/>
<dbReference type="eggNOG" id="ENOG502RBZK">
    <property type="taxonomic scope" value="Eukaryota"/>
</dbReference>
<evidence type="ECO:0000256" key="3">
    <source>
        <dbReference type="ARBA" id="ARBA00022692"/>
    </source>
</evidence>
<feature type="compositionally biased region" description="Basic and acidic residues" evidence="9">
    <location>
        <begin position="355"/>
        <end position="374"/>
    </location>
</feature>
<dbReference type="AlphaFoldDB" id="G0WG50"/>
<dbReference type="OrthoDB" id="5424147at2759"/>
<evidence type="ECO:0000256" key="8">
    <source>
        <dbReference type="SAM" id="Coils"/>
    </source>
</evidence>
<evidence type="ECO:0000256" key="4">
    <source>
        <dbReference type="ARBA" id="ARBA00022989"/>
    </source>
</evidence>
<dbReference type="EMBL" id="HE580275">
    <property type="protein sequence ID" value="CCD26761.1"/>
    <property type="molecule type" value="Genomic_DNA"/>
</dbReference>
<organism evidence="11 12">
    <name type="scientific">Naumovozyma dairenensis (strain ATCC 10597 / BCRC 20456 / CBS 421 / NBRC 0211 / NRRL Y-12639)</name>
    <name type="common">Saccharomyces dairenensis</name>
    <dbReference type="NCBI Taxonomy" id="1071378"/>
    <lineage>
        <taxon>Eukaryota</taxon>
        <taxon>Fungi</taxon>
        <taxon>Dikarya</taxon>
        <taxon>Ascomycota</taxon>
        <taxon>Saccharomycotina</taxon>
        <taxon>Saccharomycetes</taxon>
        <taxon>Saccharomycetales</taxon>
        <taxon>Saccharomycetaceae</taxon>
        <taxon>Naumovozyma</taxon>
    </lineage>
</organism>
<feature type="compositionally biased region" description="Low complexity" evidence="9">
    <location>
        <begin position="324"/>
        <end position="339"/>
    </location>
</feature>
<proteinExistence type="predicted"/>
<keyword evidence="6" id="KW-0496">Mitochondrion</keyword>
<gene>
    <name evidence="11" type="primary">NDAI0I01920</name>
    <name evidence="11" type="ordered locus">NDAI_0I01920</name>
</gene>
<dbReference type="RefSeq" id="XP_003672004.1">
    <property type="nucleotide sequence ID" value="XM_003671956.1"/>
</dbReference>
<dbReference type="HOGENOM" id="CLU_062868_1_0_1"/>
<feature type="coiled-coil region" evidence="8">
    <location>
        <begin position="215"/>
        <end position="242"/>
    </location>
</feature>
<comment type="subcellular location">
    <subcellularLocation>
        <location evidence="2">Membrane</location>
    </subcellularLocation>
    <subcellularLocation>
        <location evidence="1">Mitochondrion</location>
    </subcellularLocation>
</comment>
<evidence type="ECO:0000256" key="2">
    <source>
        <dbReference type="ARBA" id="ARBA00004370"/>
    </source>
</evidence>
<reference evidence="11 12" key="1">
    <citation type="journal article" date="2011" name="Proc. Natl. Acad. Sci. U.S.A.">
        <title>Evolutionary erosion of yeast sex chromosomes by mating-type switching accidents.</title>
        <authorList>
            <person name="Gordon J.L."/>
            <person name="Armisen D."/>
            <person name="Proux-Wera E."/>
            <person name="Oheigeartaigh S.S."/>
            <person name="Byrne K.P."/>
            <person name="Wolfe K.H."/>
        </authorList>
    </citation>
    <scope>NUCLEOTIDE SEQUENCE [LARGE SCALE GENOMIC DNA]</scope>
    <source>
        <strain evidence="12">ATCC 10597 / BCRC 20456 / CBS 421 / NBRC 0211 / NRRL Y-12639</strain>
    </source>
</reference>
<keyword evidence="7 10" id="KW-0472">Membrane</keyword>
<evidence type="ECO:0000256" key="1">
    <source>
        <dbReference type="ARBA" id="ARBA00004173"/>
    </source>
</evidence>
<feature type="transmembrane region" description="Helical" evidence="10">
    <location>
        <begin position="296"/>
        <end position="315"/>
    </location>
</feature>
<feature type="compositionally biased region" description="Polar residues" evidence="9">
    <location>
        <begin position="344"/>
        <end position="354"/>
    </location>
</feature>